<accession>A0A6C0HL57</accession>
<organism evidence="1">
    <name type="scientific">viral metagenome</name>
    <dbReference type="NCBI Taxonomy" id="1070528"/>
    <lineage>
        <taxon>unclassified sequences</taxon>
        <taxon>metagenomes</taxon>
        <taxon>organismal metagenomes</taxon>
    </lineage>
</organism>
<reference evidence="1" key="1">
    <citation type="journal article" date="2020" name="Nature">
        <title>Giant virus diversity and host interactions through global metagenomics.</title>
        <authorList>
            <person name="Schulz F."/>
            <person name="Roux S."/>
            <person name="Paez-Espino D."/>
            <person name="Jungbluth S."/>
            <person name="Walsh D.A."/>
            <person name="Denef V.J."/>
            <person name="McMahon K.D."/>
            <person name="Konstantinidis K.T."/>
            <person name="Eloe-Fadrosh E.A."/>
            <person name="Kyrpides N.C."/>
            <person name="Woyke T."/>
        </authorList>
    </citation>
    <scope>NUCLEOTIDE SEQUENCE</scope>
    <source>
        <strain evidence="1">GVMAG-M-3300023184-135</strain>
    </source>
</reference>
<dbReference type="EMBL" id="MN739977">
    <property type="protein sequence ID" value="QHT81100.1"/>
    <property type="molecule type" value="Genomic_DNA"/>
</dbReference>
<protein>
    <submittedName>
        <fullName evidence="1">Uncharacterized protein</fullName>
    </submittedName>
</protein>
<name>A0A6C0HL57_9ZZZZ</name>
<dbReference type="AlphaFoldDB" id="A0A6C0HL57"/>
<evidence type="ECO:0000313" key="1">
    <source>
        <dbReference type="EMBL" id="QHT81100.1"/>
    </source>
</evidence>
<proteinExistence type="predicted"/>
<sequence>MNPPKFLTKGFGGSSICTGIAFSSGDSLTTGLSGGPANMLIPIML</sequence>